<evidence type="ECO:0000313" key="4">
    <source>
        <dbReference type="EMBL" id="GHO44941.1"/>
    </source>
</evidence>
<comment type="caution">
    <text evidence="4">The sequence shown here is derived from an EMBL/GenBank/DDBJ whole genome shotgun (WGS) entry which is preliminary data.</text>
</comment>
<gene>
    <name evidence="4" type="ORF">KSX_31040</name>
</gene>
<reference evidence="4" key="1">
    <citation type="submission" date="2020-10" db="EMBL/GenBank/DDBJ databases">
        <title>Taxonomic study of unclassified bacteria belonging to the class Ktedonobacteria.</title>
        <authorList>
            <person name="Yabe S."/>
            <person name="Wang C.M."/>
            <person name="Zheng Y."/>
            <person name="Sakai Y."/>
            <person name="Cavaletti L."/>
            <person name="Monciardini P."/>
            <person name="Donadio S."/>
        </authorList>
    </citation>
    <scope>NUCLEOTIDE SEQUENCE</scope>
    <source>
        <strain evidence="4">SOSP1-1</strain>
    </source>
</reference>
<dbReference type="InterPro" id="IPR013320">
    <property type="entry name" value="ConA-like_dom_sf"/>
</dbReference>
<evidence type="ECO:0000256" key="2">
    <source>
        <dbReference type="SAM" id="Phobius"/>
    </source>
</evidence>
<keyword evidence="2" id="KW-1133">Transmembrane helix</keyword>
<dbReference type="InterPro" id="IPR010496">
    <property type="entry name" value="AL/BT2_dom"/>
</dbReference>
<protein>
    <recommendedName>
        <fullName evidence="3">3-keto-alpha-glucoside-1,2-lyase/3-keto-2-hydroxy-glucal hydratase domain-containing protein</fullName>
    </recommendedName>
</protein>
<evidence type="ECO:0000256" key="1">
    <source>
        <dbReference type="SAM" id="MobiDB-lite"/>
    </source>
</evidence>
<feature type="transmembrane region" description="Helical" evidence="2">
    <location>
        <begin position="147"/>
        <end position="167"/>
    </location>
</feature>
<feature type="region of interest" description="Disordered" evidence="1">
    <location>
        <begin position="47"/>
        <end position="139"/>
    </location>
</feature>
<dbReference type="RefSeq" id="WP_220194301.1">
    <property type="nucleotide sequence ID" value="NZ_BNJF01000001.1"/>
</dbReference>
<organism evidence="4 5">
    <name type="scientific">Ktedonospora formicarum</name>
    <dbReference type="NCBI Taxonomy" id="2778364"/>
    <lineage>
        <taxon>Bacteria</taxon>
        <taxon>Bacillati</taxon>
        <taxon>Chloroflexota</taxon>
        <taxon>Ktedonobacteria</taxon>
        <taxon>Ktedonobacterales</taxon>
        <taxon>Ktedonobacteraceae</taxon>
        <taxon>Ktedonospora</taxon>
    </lineage>
</organism>
<evidence type="ECO:0000259" key="3">
    <source>
        <dbReference type="Pfam" id="PF06439"/>
    </source>
</evidence>
<feature type="domain" description="3-keto-alpha-glucoside-1,2-lyase/3-keto-2-hydroxy-glucal hydratase" evidence="3">
    <location>
        <begin position="251"/>
        <end position="377"/>
    </location>
</feature>
<keyword evidence="2" id="KW-0472">Membrane</keyword>
<dbReference type="AlphaFoldDB" id="A0A8J3HZP4"/>
<keyword evidence="2" id="KW-0812">Transmembrane</keyword>
<sequence>MSYDPNSANPERFDGGQLRARRFGARLTPSSQEGNVSEERMPIQQNFSSQVGPWTSSTPQTTPPWQQPVNKFPADFSQGLKGQPGPWDVNASPRYTPFAPSQSDKPTYTLPDSPRISPEASTPIFPPPGDPVRPLEPQKGKKRKRSLLLLIGLLAVILLGGVSYFIYSFTHSSLSAREDGTSSATATVEVNKQATALTANYPFSKDLALNDALADNSQKHGWMEDRYCKFGDKSYEVRDPEKSSYYTCPALKTKFSNFTYEVKMRITQGEMAGITFRGDDVKYKYYAFVLNSDGSYALLLYTGHDASPQPLSTGTIPQFQARGENQVGVTAQGSTIRLFINHQLLNSVENNALNQGQVGMVVYAQKGETTASYRDAKVWNIS</sequence>
<dbReference type="GO" id="GO:0016787">
    <property type="term" value="F:hydrolase activity"/>
    <property type="evidence" value="ECO:0007669"/>
    <property type="project" value="InterPro"/>
</dbReference>
<keyword evidence="5" id="KW-1185">Reference proteome</keyword>
<dbReference type="Gene3D" id="2.60.120.560">
    <property type="entry name" value="Exo-inulinase, domain 1"/>
    <property type="match status" value="1"/>
</dbReference>
<evidence type="ECO:0000313" key="5">
    <source>
        <dbReference type="Proteomes" id="UP000612362"/>
    </source>
</evidence>
<dbReference type="Pfam" id="PF06439">
    <property type="entry name" value="3keto-disac_hyd"/>
    <property type="match status" value="1"/>
</dbReference>
<dbReference type="SUPFAM" id="SSF49899">
    <property type="entry name" value="Concanavalin A-like lectins/glucanases"/>
    <property type="match status" value="1"/>
</dbReference>
<dbReference type="Proteomes" id="UP000612362">
    <property type="component" value="Unassembled WGS sequence"/>
</dbReference>
<proteinExistence type="predicted"/>
<name>A0A8J3HZP4_9CHLR</name>
<dbReference type="EMBL" id="BNJF01000001">
    <property type="protein sequence ID" value="GHO44941.1"/>
    <property type="molecule type" value="Genomic_DNA"/>
</dbReference>
<accession>A0A8J3HZP4</accession>